<gene>
    <name evidence="7" type="ORF">SAMN04487960_11173</name>
</gene>
<dbReference type="FunFam" id="3.30.70.270:FF:000001">
    <property type="entry name" value="Diguanylate cyclase domain protein"/>
    <property type="match status" value="1"/>
</dbReference>
<evidence type="ECO:0000313" key="8">
    <source>
        <dbReference type="Proteomes" id="UP000199675"/>
    </source>
</evidence>
<keyword evidence="5" id="KW-0812">Transmembrane</keyword>
<comment type="catalytic activity">
    <reaction evidence="3">
        <text>2 GTP = 3',3'-c-di-GMP + 2 diphosphate</text>
        <dbReference type="Rhea" id="RHEA:24898"/>
        <dbReference type="ChEBI" id="CHEBI:33019"/>
        <dbReference type="ChEBI" id="CHEBI:37565"/>
        <dbReference type="ChEBI" id="CHEBI:58805"/>
        <dbReference type="EC" id="2.7.7.65"/>
    </reaction>
</comment>
<dbReference type="STRING" id="488533.SAMN04487960_11173"/>
<dbReference type="GO" id="GO:0052621">
    <property type="term" value="F:diguanylate cyclase activity"/>
    <property type="evidence" value="ECO:0007669"/>
    <property type="project" value="UniProtKB-EC"/>
</dbReference>
<proteinExistence type="predicted"/>
<dbReference type="AlphaFoldDB" id="A0A1H3CYE4"/>
<evidence type="ECO:0000256" key="5">
    <source>
        <dbReference type="SAM" id="Phobius"/>
    </source>
</evidence>
<dbReference type="InterPro" id="IPR050469">
    <property type="entry name" value="Diguanylate_Cyclase"/>
</dbReference>
<name>A0A1H3CYE4_9GAMM</name>
<sequence length="394" mass="43580">MALISDSDASRNNAANVHIEGEIPVSTLIIWLTVAGVCALSVFSVRGYMQGNTTTLYALSAFAALLATNAIIYGFSRSEPLLHGGFVALITLLFSYLTVFAVENGAGVLWLFAYPPVVFYISNQKVGLISCIGGWLALALLFSPIGGMIIKTPYSADFSLLMLSALGFVMVSCYALDQSRRRSKQRLLQLASEFEYAAKHDALTGLFNRREGHARLESEYERYRRNHRPFSLLLMDIDLFKKVNDTYGHLAGDEMIKLVARTLLRECRKVDIVARWGGEEFLVVLPETGAREAFLSADRIREAVATQSIEVDGKKIQATISIGVAAIEQSKTIERSLQHADEGLYQAKTLGRNRVCEYSDRLSGAEAEKKQAPRQKVQTGRATRKALVTSPRRD</sequence>
<dbReference type="InterPro" id="IPR000160">
    <property type="entry name" value="GGDEF_dom"/>
</dbReference>
<dbReference type="PROSITE" id="PS50887">
    <property type="entry name" value="GGDEF"/>
    <property type="match status" value="1"/>
</dbReference>
<evidence type="ECO:0000259" key="6">
    <source>
        <dbReference type="PROSITE" id="PS50887"/>
    </source>
</evidence>
<dbReference type="InterPro" id="IPR043128">
    <property type="entry name" value="Rev_trsase/Diguanyl_cyclase"/>
</dbReference>
<evidence type="ECO:0000256" key="1">
    <source>
        <dbReference type="ARBA" id="ARBA00001946"/>
    </source>
</evidence>
<dbReference type="EMBL" id="FNNE01000011">
    <property type="protein sequence ID" value="SDX59155.1"/>
    <property type="molecule type" value="Genomic_DNA"/>
</dbReference>
<evidence type="ECO:0000313" key="7">
    <source>
        <dbReference type="EMBL" id="SDX59155.1"/>
    </source>
</evidence>
<evidence type="ECO:0000256" key="2">
    <source>
        <dbReference type="ARBA" id="ARBA00012528"/>
    </source>
</evidence>
<dbReference type="RefSeq" id="WP_091816819.1">
    <property type="nucleotide sequence ID" value="NZ_FNNE01000011.1"/>
</dbReference>
<reference evidence="7 8" key="1">
    <citation type="submission" date="2016-10" db="EMBL/GenBank/DDBJ databases">
        <authorList>
            <person name="de Groot N.N."/>
        </authorList>
    </citation>
    <scope>NUCLEOTIDE SEQUENCE [LARGE SCALE GENOMIC DNA]</scope>
    <source>
        <strain evidence="7 8">CGMCC 1.7059</strain>
    </source>
</reference>
<dbReference type="PANTHER" id="PTHR45138:SF9">
    <property type="entry name" value="DIGUANYLATE CYCLASE DGCM-RELATED"/>
    <property type="match status" value="1"/>
</dbReference>
<dbReference type="SUPFAM" id="SSF55073">
    <property type="entry name" value="Nucleotide cyclase"/>
    <property type="match status" value="1"/>
</dbReference>
<feature type="transmembrane region" description="Helical" evidence="5">
    <location>
        <begin position="81"/>
        <end position="114"/>
    </location>
</feature>
<keyword evidence="5" id="KW-1133">Transmembrane helix</keyword>
<feature type="transmembrane region" description="Helical" evidence="5">
    <location>
        <begin position="28"/>
        <end position="49"/>
    </location>
</feature>
<dbReference type="Proteomes" id="UP000199675">
    <property type="component" value="Unassembled WGS sequence"/>
</dbReference>
<evidence type="ECO:0000256" key="4">
    <source>
        <dbReference type="SAM" id="MobiDB-lite"/>
    </source>
</evidence>
<dbReference type="EC" id="2.7.7.65" evidence="2"/>
<feature type="transmembrane region" description="Helical" evidence="5">
    <location>
        <begin position="126"/>
        <end position="150"/>
    </location>
</feature>
<dbReference type="SMART" id="SM00267">
    <property type="entry name" value="GGDEF"/>
    <property type="match status" value="1"/>
</dbReference>
<feature type="transmembrane region" description="Helical" evidence="5">
    <location>
        <begin position="156"/>
        <end position="176"/>
    </location>
</feature>
<keyword evidence="8" id="KW-1185">Reference proteome</keyword>
<dbReference type="InterPro" id="IPR029787">
    <property type="entry name" value="Nucleotide_cyclase"/>
</dbReference>
<evidence type="ECO:0000256" key="3">
    <source>
        <dbReference type="ARBA" id="ARBA00034247"/>
    </source>
</evidence>
<comment type="cofactor">
    <cofactor evidence="1">
        <name>Mg(2+)</name>
        <dbReference type="ChEBI" id="CHEBI:18420"/>
    </cofactor>
</comment>
<dbReference type="OrthoDB" id="9813903at2"/>
<keyword evidence="5" id="KW-0472">Membrane</keyword>
<feature type="region of interest" description="Disordered" evidence="4">
    <location>
        <begin position="362"/>
        <end position="394"/>
    </location>
</feature>
<protein>
    <recommendedName>
        <fullName evidence="2">diguanylate cyclase</fullName>
        <ecNumber evidence="2">2.7.7.65</ecNumber>
    </recommendedName>
</protein>
<dbReference type="PANTHER" id="PTHR45138">
    <property type="entry name" value="REGULATORY COMPONENTS OF SENSORY TRANSDUCTION SYSTEM"/>
    <property type="match status" value="1"/>
</dbReference>
<dbReference type="Pfam" id="PF00990">
    <property type="entry name" value="GGDEF"/>
    <property type="match status" value="1"/>
</dbReference>
<feature type="domain" description="GGDEF" evidence="6">
    <location>
        <begin position="228"/>
        <end position="360"/>
    </location>
</feature>
<accession>A0A1H3CYE4</accession>
<organism evidence="7 8">
    <name type="scientific">Marinobacter mobilis</name>
    <dbReference type="NCBI Taxonomy" id="488533"/>
    <lineage>
        <taxon>Bacteria</taxon>
        <taxon>Pseudomonadati</taxon>
        <taxon>Pseudomonadota</taxon>
        <taxon>Gammaproteobacteria</taxon>
        <taxon>Pseudomonadales</taxon>
        <taxon>Marinobacteraceae</taxon>
        <taxon>Marinobacter</taxon>
    </lineage>
</organism>
<dbReference type="Gene3D" id="3.30.70.270">
    <property type="match status" value="1"/>
</dbReference>
<dbReference type="NCBIfam" id="TIGR00254">
    <property type="entry name" value="GGDEF"/>
    <property type="match status" value="1"/>
</dbReference>
<feature type="transmembrane region" description="Helical" evidence="5">
    <location>
        <begin position="56"/>
        <end position="75"/>
    </location>
</feature>
<dbReference type="CDD" id="cd01949">
    <property type="entry name" value="GGDEF"/>
    <property type="match status" value="1"/>
</dbReference>